<keyword evidence="1" id="KW-0472">Membrane</keyword>
<feature type="transmembrane region" description="Helical" evidence="1">
    <location>
        <begin position="189"/>
        <end position="207"/>
    </location>
</feature>
<keyword evidence="1" id="KW-1133">Transmembrane helix</keyword>
<name>A0ABQ6IXZ9_9MICO</name>
<comment type="caution">
    <text evidence="2">The sequence shown here is derived from an EMBL/GenBank/DDBJ whole genome shotgun (WGS) entry which is preliminary data.</text>
</comment>
<sequence length="280" mass="28974">MSTSPHTPRPSDRARQVSVTVAEVLCIVGTLVGTGVIGTRVAESSGGALSADATHLAPAGPAFSIWSVVYAGLLAYTIWQWLPAQTTAPRHRAIGWLVVPAMLLNALWLLVTQVSLLWLSVAVIVALLATLVAIIARLQSHRASGLPERVITDGTFGLYLGWVGVAVCANIAATLAASGFRPQGVLADGLAVAVLAVVALVGIGLAFRFGARWAVTAAMCWGLGWLAYGRLADAPLSLVVAIAAIVAAIAIAVGTLVARRRNTSPTTHVGEHTRAEPAHP</sequence>
<feature type="transmembrane region" description="Helical" evidence="1">
    <location>
        <begin position="94"/>
        <end position="111"/>
    </location>
</feature>
<feature type="transmembrane region" description="Helical" evidence="1">
    <location>
        <begin position="62"/>
        <end position="82"/>
    </location>
</feature>
<accession>A0ABQ6IXZ9</accession>
<evidence type="ECO:0000256" key="1">
    <source>
        <dbReference type="SAM" id="Phobius"/>
    </source>
</evidence>
<feature type="transmembrane region" description="Helical" evidence="1">
    <location>
        <begin position="117"/>
        <end position="136"/>
    </location>
</feature>
<feature type="transmembrane region" description="Helical" evidence="1">
    <location>
        <begin position="238"/>
        <end position="258"/>
    </location>
</feature>
<dbReference type="PANTHER" id="PTHR33802">
    <property type="entry name" value="SI:CH211-161H7.5-RELATED"/>
    <property type="match status" value="1"/>
</dbReference>
<reference evidence="3" key="1">
    <citation type="journal article" date="2019" name="Int. J. Syst. Evol. Microbiol.">
        <title>The Global Catalogue of Microorganisms (GCM) 10K type strain sequencing project: providing services to taxonomists for standard genome sequencing and annotation.</title>
        <authorList>
            <consortium name="The Broad Institute Genomics Platform"/>
            <consortium name="The Broad Institute Genome Sequencing Center for Infectious Disease"/>
            <person name="Wu L."/>
            <person name="Ma J."/>
        </authorList>
    </citation>
    <scope>NUCLEOTIDE SEQUENCE [LARGE SCALE GENOMIC DNA]</scope>
    <source>
        <strain evidence="3">NBRC 113072</strain>
    </source>
</reference>
<keyword evidence="3" id="KW-1185">Reference proteome</keyword>
<protein>
    <submittedName>
        <fullName evidence="2">Tryptophan-rich sensory protein</fullName>
    </submittedName>
</protein>
<feature type="transmembrane region" description="Helical" evidence="1">
    <location>
        <begin position="21"/>
        <end position="42"/>
    </location>
</feature>
<feature type="transmembrane region" description="Helical" evidence="1">
    <location>
        <begin position="156"/>
        <end position="177"/>
    </location>
</feature>
<dbReference type="InterPro" id="IPR038330">
    <property type="entry name" value="TspO/MBR-related_sf"/>
</dbReference>
<feature type="transmembrane region" description="Helical" evidence="1">
    <location>
        <begin position="214"/>
        <end position="232"/>
    </location>
</feature>
<dbReference type="RefSeq" id="WP_284305109.1">
    <property type="nucleotide sequence ID" value="NZ_BSUO01000001.1"/>
</dbReference>
<evidence type="ECO:0000313" key="2">
    <source>
        <dbReference type="EMBL" id="GMA41564.1"/>
    </source>
</evidence>
<proteinExistence type="predicted"/>
<keyword evidence="1" id="KW-0812">Transmembrane</keyword>
<gene>
    <name evidence="2" type="ORF">GCM10025883_36090</name>
</gene>
<dbReference type="EMBL" id="BSUO01000001">
    <property type="protein sequence ID" value="GMA41564.1"/>
    <property type="molecule type" value="Genomic_DNA"/>
</dbReference>
<evidence type="ECO:0000313" key="3">
    <source>
        <dbReference type="Proteomes" id="UP001157126"/>
    </source>
</evidence>
<organism evidence="2 3">
    <name type="scientific">Mobilicoccus caccae</name>
    <dbReference type="NCBI Taxonomy" id="1859295"/>
    <lineage>
        <taxon>Bacteria</taxon>
        <taxon>Bacillati</taxon>
        <taxon>Actinomycetota</taxon>
        <taxon>Actinomycetes</taxon>
        <taxon>Micrococcales</taxon>
        <taxon>Dermatophilaceae</taxon>
        <taxon>Mobilicoccus</taxon>
    </lineage>
</organism>
<dbReference type="Proteomes" id="UP001157126">
    <property type="component" value="Unassembled WGS sequence"/>
</dbReference>
<dbReference type="Gene3D" id="1.20.1260.100">
    <property type="entry name" value="TspO/MBR protein"/>
    <property type="match status" value="1"/>
</dbReference>
<dbReference type="PANTHER" id="PTHR33802:SF1">
    <property type="entry name" value="XK-RELATED PROTEIN"/>
    <property type="match status" value="1"/>
</dbReference>